<keyword evidence="3" id="KW-1185">Reference proteome</keyword>
<dbReference type="InterPro" id="IPR009875">
    <property type="entry name" value="PilZ_domain"/>
</dbReference>
<organism evidence="2 3">
    <name type="scientific">Desulfosarcina alkanivorans</name>
    <dbReference type="NCBI Taxonomy" id="571177"/>
    <lineage>
        <taxon>Bacteria</taxon>
        <taxon>Pseudomonadati</taxon>
        <taxon>Thermodesulfobacteriota</taxon>
        <taxon>Desulfobacteria</taxon>
        <taxon>Desulfobacterales</taxon>
        <taxon>Desulfosarcinaceae</taxon>
        <taxon>Desulfosarcina</taxon>
    </lineage>
</organism>
<evidence type="ECO:0000313" key="3">
    <source>
        <dbReference type="Proteomes" id="UP000427906"/>
    </source>
</evidence>
<gene>
    <name evidence="2" type="ORF">DSCA_08640</name>
</gene>
<reference evidence="2 3" key="1">
    <citation type="submission" date="2019-11" db="EMBL/GenBank/DDBJ databases">
        <title>Comparative genomics of hydrocarbon-degrading Desulfosarcina strains.</title>
        <authorList>
            <person name="Watanabe M."/>
            <person name="Kojima H."/>
            <person name="Fukui M."/>
        </authorList>
    </citation>
    <scope>NUCLEOTIDE SEQUENCE [LARGE SCALE GENOMIC DNA]</scope>
    <source>
        <strain evidence="2 3">PL12</strain>
    </source>
</reference>
<dbReference type="OrthoDB" id="5422120at2"/>
<dbReference type="RefSeq" id="WP_155315246.1">
    <property type="nucleotide sequence ID" value="NZ_AP021874.1"/>
</dbReference>
<accession>A0A5K7YKW0</accession>
<proteinExistence type="predicted"/>
<dbReference type="KEGG" id="dalk:DSCA_08640"/>
<dbReference type="Proteomes" id="UP000427906">
    <property type="component" value="Chromosome"/>
</dbReference>
<evidence type="ECO:0000313" key="2">
    <source>
        <dbReference type="EMBL" id="BBO66934.1"/>
    </source>
</evidence>
<dbReference type="Gene3D" id="2.40.10.220">
    <property type="entry name" value="predicted glycosyltransferase like domains"/>
    <property type="match status" value="1"/>
</dbReference>
<dbReference type="GO" id="GO:0035438">
    <property type="term" value="F:cyclic-di-GMP binding"/>
    <property type="evidence" value="ECO:0007669"/>
    <property type="project" value="InterPro"/>
</dbReference>
<sequence length="112" mass="12440">MNTRGGKELIRRIEPRIPTAVPVNCRPFASSHTGRSSHGVMRNFSGGGLYIETCRAVRAGTTLIVRIIHFPCGWTDSLPEHGPRTICLAEVKWQKQLPGGPVPRYGIGLRHW</sequence>
<feature type="domain" description="PilZ" evidence="1">
    <location>
        <begin position="11"/>
        <end position="107"/>
    </location>
</feature>
<protein>
    <recommendedName>
        <fullName evidence="1">PilZ domain-containing protein</fullName>
    </recommendedName>
</protein>
<dbReference type="EMBL" id="AP021874">
    <property type="protein sequence ID" value="BBO66934.1"/>
    <property type="molecule type" value="Genomic_DNA"/>
</dbReference>
<dbReference type="Pfam" id="PF07238">
    <property type="entry name" value="PilZ"/>
    <property type="match status" value="1"/>
</dbReference>
<dbReference type="AlphaFoldDB" id="A0A5K7YKW0"/>
<name>A0A5K7YKW0_9BACT</name>
<evidence type="ECO:0000259" key="1">
    <source>
        <dbReference type="Pfam" id="PF07238"/>
    </source>
</evidence>